<dbReference type="InterPro" id="IPR016181">
    <property type="entry name" value="Acyl_CoA_acyltransferase"/>
</dbReference>
<protein>
    <submittedName>
        <fullName evidence="2">GNAT family N-acetyltransferase</fullName>
    </submittedName>
</protein>
<evidence type="ECO:0000259" key="1">
    <source>
        <dbReference type="Pfam" id="PF13480"/>
    </source>
</evidence>
<sequence length="326" mass="37762">MEISKQCCETVAIRTKTENIAQSFTNSIFEESWWLDAVAPGRWGKAEIKSNGSSIAILPYVQDKTGPFRLIRMPSLTQTLGPWISEKIRVNTASSKEAAVIDELVGMLPKHDYFMQRMHHSFSNWLPLYWQNFEQTTLYTYIIREQETKDLVFKNMQPRIKNAIKKWEHEGGVSVFQSDDIEQFLILHEKTFLRQGRSLPYRKDLVRRLDTACAARGARKIYFGKDSQGNIHAAAYIVNDANYSYYLMSGSDPLLRESNALTFCLWEAIKGALDGGRKFDFEGSMIKPIEFYFRGFGPSRTAYSKIWKHKNNFTKALYNIRSTLRR</sequence>
<comment type="caution">
    <text evidence="2">The sequence shown here is derived from an EMBL/GenBank/DDBJ whole genome shotgun (WGS) entry which is preliminary data.</text>
</comment>
<dbReference type="InterPro" id="IPR038740">
    <property type="entry name" value="BioF2-like_GNAT_dom"/>
</dbReference>
<dbReference type="Gene3D" id="3.40.630.30">
    <property type="match status" value="1"/>
</dbReference>
<dbReference type="RefSeq" id="WP_243306933.1">
    <property type="nucleotide sequence ID" value="NZ_JALGBI010000001.1"/>
</dbReference>
<reference evidence="2" key="1">
    <citation type="submission" date="2022-03" db="EMBL/GenBank/DDBJ databases">
        <authorList>
            <person name="Woo C.Y."/>
        </authorList>
    </citation>
    <scope>NUCLEOTIDE SEQUENCE</scope>
    <source>
        <strain evidence="2">CYS-02</strain>
    </source>
</reference>
<organism evidence="2 3">
    <name type="scientific">Variovorax terrae</name>
    <dbReference type="NCBI Taxonomy" id="2923278"/>
    <lineage>
        <taxon>Bacteria</taxon>
        <taxon>Pseudomonadati</taxon>
        <taxon>Pseudomonadota</taxon>
        <taxon>Betaproteobacteria</taxon>
        <taxon>Burkholderiales</taxon>
        <taxon>Comamonadaceae</taxon>
        <taxon>Variovorax</taxon>
    </lineage>
</organism>
<dbReference type="AlphaFoldDB" id="A0A9X1VV19"/>
<gene>
    <name evidence="2" type="ORF">MMF98_14005</name>
</gene>
<proteinExistence type="predicted"/>
<evidence type="ECO:0000313" key="3">
    <source>
        <dbReference type="Proteomes" id="UP001139447"/>
    </source>
</evidence>
<accession>A0A9X1VV19</accession>
<dbReference type="Proteomes" id="UP001139447">
    <property type="component" value="Unassembled WGS sequence"/>
</dbReference>
<dbReference type="EMBL" id="JALGBI010000001">
    <property type="protein sequence ID" value="MCJ0764326.1"/>
    <property type="molecule type" value="Genomic_DNA"/>
</dbReference>
<name>A0A9X1VV19_9BURK</name>
<dbReference type="SUPFAM" id="SSF55729">
    <property type="entry name" value="Acyl-CoA N-acyltransferases (Nat)"/>
    <property type="match status" value="1"/>
</dbReference>
<evidence type="ECO:0000313" key="2">
    <source>
        <dbReference type="EMBL" id="MCJ0764326.1"/>
    </source>
</evidence>
<dbReference type="Pfam" id="PF13480">
    <property type="entry name" value="Acetyltransf_6"/>
    <property type="match status" value="1"/>
</dbReference>
<feature type="domain" description="BioF2-like acetyltransferase" evidence="1">
    <location>
        <begin position="159"/>
        <end position="281"/>
    </location>
</feature>
<keyword evidence="3" id="KW-1185">Reference proteome</keyword>